<gene>
    <name evidence="1" type="ORF">CHYS00102_LOCUS17787</name>
</gene>
<name>A0A7S1FVB4_9STRA</name>
<evidence type="ECO:0000313" key="1">
    <source>
        <dbReference type="EMBL" id="CAD8890582.1"/>
    </source>
</evidence>
<accession>A0A7S1FVB4</accession>
<dbReference type="EMBL" id="HBFR01024824">
    <property type="protein sequence ID" value="CAD8890582.1"/>
    <property type="molecule type" value="Transcribed_RNA"/>
</dbReference>
<protein>
    <submittedName>
        <fullName evidence="1">Uncharacterized protein</fullName>
    </submittedName>
</protein>
<sequence>MQEETIFAGDVALDRTNAYRSLKTINSLRDRNDRLAPTNHIHGDKREKKKNFDNLVSLGCCFQMRRRSITDSFIKRSTEENKNPTKALETRVSIATTSHSTPKINHVTFPTETRYAETMNSPCSRPMSRCFQGRGEITDSSHDVYIAEGRDRLSGTETTSLSSHDLTSDSDPLRFNMKSLVFLLVEPILRRYQLIQMAYNPDSSTVGDIVRFMTMHSTEFAFRKQKYVSLCRPFQEGVELLNCILVKKYLVEEDEILIAVPRGWSASACCKLAQPILDLNKVKSFMDRVEQLLGASKGKGTDPVRDSSKNINESKAGYSLEPNALHVPMTWNSDSKVPKEVLIQYSAAANFPSHTHHLGSISLQLTHDLDDDISDESDDTASTLTMPTIDADSENDIKVSLCNEFSSCSSIFSGATDNLLKIIALVMEPVACHFELLLLQVNHETTVVGAIDQLRIVASKKLFGKQLYVGLCRIDGREILNNVPLATYGLDLGEVLVAIPKGLSALSCSLLAKPILRDSRMRTVLIKMTKSIRENIDKENKKMCIERQLKKKRNEIYNAKAVFKRSSSSCCSFSSFKDTVVSLPSITEDNAMDTSAENAPDLMSTAVLVMNPLTRRFALLQLKYRYQTSLVAGVLSQTRAMLSKQILKKQSFIGLCKLNGQELVNCFKMREYNLFDGELIIAIPKGLGGATCVQLAQPILKYPQVKSLVSF</sequence>
<reference evidence="1" key="1">
    <citation type="submission" date="2021-01" db="EMBL/GenBank/DDBJ databases">
        <authorList>
            <person name="Corre E."/>
            <person name="Pelletier E."/>
            <person name="Niang G."/>
            <person name="Scheremetjew M."/>
            <person name="Finn R."/>
            <person name="Kale V."/>
            <person name="Holt S."/>
            <person name="Cochrane G."/>
            <person name="Meng A."/>
            <person name="Brown T."/>
            <person name="Cohen L."/>
        </authorList>
    </citation>
    <scope>NUCLEOTIDE SEQUENCE</scope>
    <source>
        <strain evidence="1">308</strain>
    </source>
</reference>
<organism evidence="1">
    <name type="scientific">Corethron hystrix</name>
    <dbReference type="NCBI Taxonomy" id="216773"/>
    <lineage>
        <taxon>Eukaryota</taxon>
        <taxon>Sar</taxon>
        <taxon>Stramenopiles</taxon>
        <taxon>Ochrophyta</taxon>
        <taxon>Bacillariophyta</taxon>
        <taxon>Coscinodiscophyceae</taxon>
        <taxon>Corethrophycidae</taxon>
        <taxon>Corethrales</taxon>
        <taxon>Corethraceae</taxon>
        <taxon>Corethron</taxon>
    </lineage>
</organism>
<dbReference type="AlphaFoldDB" id="A0A7S1FVB4"/>
<proteinExistence type="predicted"/>